<evidence type="ECO:0000256" key="7">
    <source>
        <dbReference type="ARBA" id="ARBA00023237"/>
    </source>
</evidence>
<dbReference type="Proteomes" id="UP000178776">
    <property type="component" value="Chromosome"/>
</dbReference>
<evidence type="ECO:0000256" key="4">
    <source>
        <dbReference type="ARBA" id="ARBA00022729"/>
    </source>
</evidence>
<dbReference type="HAMAP" id="MF_01430">
    <property type="entry name" value="OM_assembly_BamA"/>
    <property type="match status" value="1"/>
</dbReference>
<feature type="domain" description="POTRA" evidence="10">
    <location>
        <begin position="25"/>
        <end position="92"/>
    </location>
</feature>
<dbReference type="InterPro" id="IPR034746">
    <property type="entry name" value="POTRA"/>
</dbReference>
<keyword evidence="7 8" id="KW-0998">Cell outer membrane</keyword>
<dbReference type="PANTHER" id="PTHR12815:SF23">
    <property type="entry name" value="OUTER MEMBRANE PROTEIN ASSEMBLY FACTOR BAMA"/>
    <property type="match status" value="1"/>
</dbReference>
<evidence type="ECO:0000313" key="11">
    <source>
        <dbReference type="EMBL" id="AOZ48709.1"/>
    </source>
</evidence>
<feature type="signal peptide" evidence="8">
    <location>
        <begin position="1"/>
        <end position="21"/>
    </location>
</feature>
<sequence length="771" mass="85105" precursor="true">MKLKRLAVAVMGLTMATVAMAADPFVIKDIRVEGLQRTEPGTVFNYLPVKVGDTFTDAKAKEAIKALFGTGFFNDVRVESRGGTLIVTVAERPVITQLNINGAKEFSKDQLKKALKDNGFAESLIFDQALLDGAVQELKRQYYSRGKYSVEITPGVTKLERNRVAVTLDINEGVTARIKEIRIVGANAFAQSKLLDEFSLTTGGWLSWATKDDQYSKQKLTGDLEKLKAFYQNQGYMEFGIDSSQVSISPDKKDMYLVINVHEGKKYTVSDVRLAGDLKVPEAELLSLVQVKRGDTFNNEKVTESVKALSDRLGNEGYAFANVNVLPDIDREKQTAAFTFFVDPGRKTYVRRVNVAGNSKTRDEVIRRELRQLEGAPYNAANVKRSKERLELLGYFEDVNVETPAVTDAPDQVDMNIGLKERSTGSISGSLGYVQGEGLVLGANISQSNIFGSGKYMSLGMSTGKVNKNYSLSFTDPYFTPDGVSLGYDLYNRVYNPDATSISAYKTSTVGADMRFGVPITEYDRINFTIGAEKTDITTYSNSPQQYIDFVNQYGSSNYTVLGTVGWGRDTRDSALWPTRGASIRVNADFGLPGGSLQYYSLTHQQTWFFPLSKDFTLMLNGELGYADGYGKTRQLPFFKNYYMGGLGSVRGYDSSSIGPYDSAANSYLGGNRKVVANAEILFPFPGMKDNKSLRTSLFFDAGTLWNTNLTASEKALGITSSPSDGFRYSVGLALTWLSPMGPMKFSIANPLKKEQGDKVQRFQFQLGTSF</sequence>
<name>A0A1D9LBS2_9NEIS</name>
<feature type="domain" description="POTRA" evidence="10">
    <location>
        <begin position="267"/>
        <end position="345"/>
    </location>
</feature>
<evidence type="ECO:0000256" key="1">
    <source>
        <dbReference type="ARBA" id="ARBA00004370"/>
    </source>
</evidence>
<organism evidence="11 12">
    <name type="scientific">Chromobacterium vaccinii</name>
    <dbReference type="NCBI Taxonomy" id="1108595"/>
    <lineage>
        <taxon>Bacteria</taxon>
        <taxon>Pseudomonadati</taxon>
        <taxon>Pseudomonadota</taxon>
        <taxon>Betaproteobacteria</taxon>
        <taxon>Neisseriales</taxon>
        <taxon>Chromobacteriaceae</taxon>
        <taxon>Chromobacterium</taxon>
    </lineage>
</organism>
<dbReference type="InterPro" id="IPR023707">
    <property type="entry name" value="OM_assembly_BamA"/>
</dbReference>
<feature type="domain" description="POTRA" evidence="10">
    <location>
        <begin position="93"/>
        <end position="173"/>
    </location>
</feature>
<dbReference type="PIRSF" id="PIRSF006076">
    <property type="entry name" value="OM_assembly_OMP85"/>
    <property type="match status" value="1"/>
</dbReference>
<dbReference type="PANTHER" id="PTHR12815">
    <property type="entry name" value="SORTING AND ASSEMBLY MACHINERY SAMM50 PROTEIN FAMILY MEMBER"/>
    <property type="match status" value="1"/>
</dbReference>
<dbReference type="EMBL" id="CP017707">
    <property type="protein sequence ID" value="AOZ48709.1"/>
    <property type="molecule type" value="Genomic_DNA"/>
</dbReference>
<keyword evidence="5 8" id="KW-0677">Repeat</keyword>
<reference evidence="11 12" key="1">
    <citation type="submission" date="2016-10" db="EMBL/GenBank/DDBJ databases">
        <title>Chromobacterium muskegensis sp. nov., an insecticidal bacterium isolated from Sphagnum bogs.</title>
        <authorList>
            <person name="Sparks M.E."/>
            <person name="Blackburn M.B."/>
            <person name="Gundersen-Rindal D.E."/>
            <person name="Mitchell A."/>
            <person name="Farrar R."/>
            <person name="Kuhar D."/>
        </authorList>
    </citation>
    <scope>NUCLEOTIDE SEQUENCE [LARGE SCALE GENOMIC DNA]</scope>
    <source>
        <strain evidence="11 12">21-1</strain>
    </source>
</reference>
<dbReference type="RefSeq" id="WP_046166517.1">
    <property type="nucleotide sequence ID" value="NZ_CP017707.1"/>
</dbReference>
<evidence type="ECO:0000256" key="3">
    <source>
        <dbReference type="ARBA" id="ARBA00022692"/>
    </source>
</evidence>
<gene>
    <name evidence="8" type="primary">bamA</name>
    <name evidence="11" type="ORF">BKX93_00985</name>
</gene>
<accession>A0A1D9LBS2</accession>
<dbReference type="GO" id="GO:0043165">
    <property type="term" value="P:Gram-negative-bacterium-type cell outer membrane assembly"/>
    <property type="evidence" value="ECO:0007669"/>
    <property type="project" value="UniProtKB-UniRule"/>
</dbReference>
<evidence type="ECO:0000259" key="10">
    <source>
        <dbReference type="PROSITE" id="PS51779"/>
    </source>
</evidence>
<evidence type="ECO:0000313" key="12">
    <source>
        <dbReference type="Proteomes" id="UP000178776"/>
    </source>
</evidence>
<dbReference type="GeneID" id="68839801"/>
<dbReference type="GO" id="GO:0009279">
    <property type="term" value="C:cell outer membrane"/>
    <property type="evidence" value="ECO:0007669"/>
    <property type="project" value="UniProtKB-SubCell"/>
</dbReference>
<keyword evidence="3 8" id="KW-0812">Transmembrane</keyword>
<proteinExistence type="inferred from homology"/>
<evidence type="ECO:0000256" key="2">
    <source>
        <dbReference type="ARBA" id="ARBA00022452"/>
    </source>
</evidence>
<dbReference type="FunFam" id="3.10.20.310:FF:000003">
    <property type="entry name" value="Outer membrane protein assembly factor BamA"/>
    <property type="match status" value="1"/>
</dbReference>
<dbReference type="AlphaFoldDB" id="A0A1D9LBS2"/>
<dbReference type="InterPro" id="IPR000184">
    <property type="entry name" value="Bac_surfAg_D15"/>
</dbReference>
<comment type="similarity">
    <text evidence="8">Belongs to the BamA family.</text>
</comment>
<protein>
    <recommendedName>
        <fullName evidence="8 9">Outer membrane protein assembly factor BamA</fullName>
    </recommendedName>
</protein>
<comment type="function">
    <text evidence="8">Part of the outer membrane protein assembly complex, which is involved in assembly and insertion of beta-barrel proteins into the outer membrane.</text>
</comment>
<keyword evidence="6 8" id="KW-0472">Membrane</keyword>
<feature type="chain" id="PRO_5009729497" description="Outer membrane protein assembly factor BamA" evidence="8">
    <location>
        <begin position="22"/>
        <end position="771"/>
    </location>
</feature>
<dbReference type="PROSITE" id="PS51779">
    <property type="entry name" value="POTRA"/>
    <property type="match status" value="5"/>
</dbReference>
<evidence type="ECO:0000256" key="9">
    <source>
        <dbReference type="NCBIfam" id="TIGR03303"/>
    </source>
</evidence>
<dbReference type="KEGG" id="cvc:BKX93_00985"/>
<dbReference type="InterPro" id="IPR039910">
    <property type="entry name" value="D15-like"/>
</dbReference>
<dbReference type="Pfam" id="PF01103">
    <property type="entry name" value="Omp85"/>
    <property type="match status" value="1"/>
</dbReference>
<comment type="subcellular location">
    <subcellularLocation>
        <location evidence="8">Cell outer membrane</location>
    </subcellularLocation>
    <subcellularLocation>
        <location evidence="1">Membrane</location>
    </subcellularLocation>
</comment>
<evidence type="ECO:0000256" key="6">
    <source>
        <dbReference type="ARBA" id="ARBA00023136"/>
    </source>
</evidence>
<feature type="domain" description="POTRA" evidence="10">
    <location>
        <begin position="348"/>
        <end position="422"/>
    </location>
</feature>
<keyword evidence="4 8" id="KW-0732">Signal</keyword>
<comment type="subunit">
    <text evidence="8">Part of the Bam complex.</text>
</comment>
<evidence type="ECO:0000256" key="8">
    <source>
        <dbReference type="HAMAP-Rule" id="MF_01430"/>
    </source>
</evidence>
<dbReference type="Gene3D" id="2.40.160.50">
    <property type="entry name" value="membrane protein fhac: a member of the omp85/tpsb transporter family"/>
    <property type="match status" value="1"/>
</dbReference>
<dbReference type="Gene3D" id="3.10.20.310">
    <property type="entry name" value="membrane protein fhac"/>
    <property type="match status" value="5"/>
</dbReference>
<dbReference type="InterPro" id="IPR010827">
    <property type="entry name" value="BamA/TamA_POTRA"/>
</dbReference>
<dbReference type="Pfam" id="PF07244">
    <property type="entry name" value="POTRA"/>
    <property type="match status" value="5"/>
</dbReference>
<dbReference type="GO" id="GO:0051205">
    <property type="term" value="P:protein insertion into membrane"/>
    <property type="evidence" value="ECO:0007669"/>
    <property type="project" value="UniProtKB-UniRule"/>
</dbReference>
<dbReference type="STRING" id="1108595.BKX93_00985"/>
<feature type="domain" description="POTRA" evidence="10">
    <location>
        <begin position="176"/>
        <end position="264"/>
    </location>
</feature>
<keyword evidence="2 8" id="KW-1134">Transmembrane beta strand</keyword>
<dbReference type="NCBIfam" id="TIGR03303">
    <property type="entry name" value="OM_YaeT"/>
    <property type="match status" value="1"/>
</dbReference>
<evidence type="ECO:0000256" key="5">
    <source>
        <dbReference type="ARBA" id="ARBA00022737"/>
    </source>
</evidence>